<comment type="caution">
    <text evidence="1">The sequence shown here is derived from an EMBL/GenBank/DDBJ whole genome shotgun (WGS) entry which is preliminary data.</text>
</comment>
<reference evidence="1" key="1">
    <citation type="submission" date="2021-05" db="EMBL/GenBank/DDBJ databases">
        <authorList>
            <person name="Pietrasiak N."/>
            <person name="Ward R."/>
            <person name="Stajich J.E."/>
            <person name="Kurbessoian T."/>
        </authorList>
    </citation>
    <scope>NUCLEOTIDE SEQUENCE</scope>
    <source>
        <strain evidence="1">JT2-VF2</strain>
    </source>
</reference>
<dbReference type="AlphaFoldDB" id="A0A951UEA4"/>
<evidence type="ECO:0000313" key="2">
    <source>
        <dbReference type="Proteomes" id="UP000715781"/>
    </source>
</evidence>
<accession>A0A951UEA4</accession>
<reference evidence="1" key="2">
    <citation type="journal article" date="2022" name="Microbiol. Resour. Announc.">
        <title>Metagenome Sequencing to Explore Phylogenomics of Terrestrial Cyanobacteria.</title>
        <authorList>
            <person name="Ward R.D."/>
            <person name="Stajich J.E."/>
            <person name="Johansen J.R."/>
            <person name="Huntemann M."/>
            <person name="Clum A."/>
            <person name="Foster B."/>
            <person name="Foster B."/>
            <person name="Roux S."/>
            <person name="Palaniappan K."/>
            <person name="Varghese N."/>
            <person name="Mukherjee S."/>
            <person name="Reddy T.B.K."/>
            <person name="Daum C."/>
            <person name="Copeland A."/>
            <person name="Chen I.A."/>
            <person name="Ivanova N.N."/>
            <person name="Kyrpides N.C."/>
            <person name="Shapiro N."/>
            <person name="Eloe-Fadrosh E.A."/>
            <person name="Pietrasiak N."/>
        </authorList>
    </citation>
    <scope>NUCLEOTIDE SEQUENCE</scope>
    <source>
        <strain evidence="1">JT2-VF2</strain>
    </source>
</reference>
<sequence>MGTQEILQALVNLSVSDRLTIAEAALKLVLREQNSLTKDEQKRQLILAAITAVADYASDSELNVFSDLEGEDFYEYPDEDLHNSASYV</sequence>
<protein>
    <submittedName>
        <fullName evidence="1">Uncharacterized protein</fullName>
    </submittedName>
</protein>
<organism evidence="1 2">
    <name type="scientific">Mojavia pulchra JT2-VF2</name>
    <dbReference type="NCBI Taxonomy" id="287848"/>
    <lineage>
        <taxon>Bacteria</taxon>
        <taxon>Bacillati</taxon>
        <taxon>Cyanobacteriota</taxon>
        <taxon>Cyanophyceae</taxon>
        <taxon>Nostocales</taxon>
        <taxon>Nostocaceae</taxon>
    </lineage>
</organism>
<dbReference type="EMBL" id="JAHHHN010000001">
    <property type="protein sequence ID" value="MBW4559998.1"/>
    <property type="molecule type" value="Genomic_DNA"/>
</dbReference>
<proteinExistence type="predicted"/>
<evidence type="ECO:0000313" key="1">
    <source>
        <dbReference type="EMBL" id="MBW4559998.1"/>
    </source>
</evidence>
<gene>
    <name evidence="1" type="ORF">KME32_02385</name>
</gene>
<name>A0A951UEA4_9NOST</name>
<dbReference type="Proteomes" id="UP000715781">
    <property type="component" value="Unassembled WGS sequence"/>
</dbReference>